<proteinExistence type="predicted"/>
<dbReference type="KEGG" id="xac:XAC3702"/>
<dbReference type="Proteomes" id="UP000000576">
    <property type="component" value="Chromosome"/>
</dbReference>
<evidence type="ECO:0000313" key="1">
    <source>
        <dbReference type="EMBL" id="AAM38545.1"/>
    </source>
</evidence>
<evidence type="ECO:0000313" key="2">
    <source>
        <dbReference type="Proteomes" id="UP000000576"/>
    </source>
</evidence>
<dbReference type="EMBL" id="AE008923">
    <property type="protein sequence ID" value="AAM38545.1"/>
    <property type="molecule type" value="Genomic_DNA"/>
</dbReference>
<name>A0AAI8EU39_XANAC</name>
<dbReference type="AlphaFoldDB" id="A0AAI8EU39"/>
<accession>A0AAI8EU39</accession>
<organism evidence="1 2">
    <name type="scientific">Xanthomonas axonopodis pv. citri (strain 306)</name>
    <dbReference type="NCBI Taxonomy" id="190486"/>
    <lineage>
        <taxon>Bacteria</taxon>
        <taxon>Pseudomonadati</taxon>
        <taxon>Pseudomonadota</taxon>
        <taxon>Gammaproteobacteria</taxon>
        <taxon>Lysobacterales</taxon>
        <taxon>Lysobacteraceae</taxon>
        <taxon>Xanthomonas</taxon>
    </lineage>
</organism>
<gene>
    <name evidence="1" type="ordered locus">XAC3702</name>
</gene>
<protein>
    <submittedName>
        <fullName evidence="1">Uncharacterized protein</fullName>
    </submittedName>
</protein>
<reference evidence="1 2" key="1">
    <citation type="journal article" date="2002" name="Nature">
        <title>Comparison of the genomes of two Xanthomonas pathogens with differing host specificities.</title>
        <authorList>
            <person name="da Silva A.C."/>
            <person name="Ferro J.A."/>
            <person name="Reinach F.C."/>
            <person name="Farah C.S."/>
            <person name="Furlan L.R."/>
            <person name="Quaggio R.B."/>
            <person name="Monteiro-Vitorello C.B."/>
            <person name="Van Sluys M.A."/>
            <person name="Almeida N.F."/>
            <person name="Alves L.M."/>
            <person name="do Amaral A.M."/>
            <person name="Bertolini M.C."/>
            <person name="Camargo L.E."/>
            <person name="Camarotte G."/>
            <person name="Cannavan F."/>
            <person name="Cardozo J."/>
            <person name="Chambergo F."/>
            <person name="Ciapina L.P."/>
            <person name="Cicarelli R.M."/>
            <person name="Coutinho L.L."/>
            <person name="Cursino-Santos J.R."/>
            <person name="El-Dorry H."/>
            <person name="Faria J.B."/>
            <person name="Ferreira A.J."/>
            <person name="Ferreira R.C."/>
            <person name="Ferro M.I."/>
            <person name="Formighieri E.F."/>
            <person name="Franco M.C."/>
            <person name="Greggio C.C."/>
            <person name="Gruber A."/>
            <person name="Katsuyama A.M."/>
            <person name="Kishi L.T."/>
            <person name="Leite R.P."/>
            <person name="Lemos E.G."/>
            <person name="Lemos M.V."/>
            <person name="Locali E.C."/>
            <person name="Machado M.A."/>
            <person name="Madeira A.M."/>
            <person name="Martinez-Rossi N.M."/>
            <person name="Martins E.C."/>
            <person name="Meidanis J."/>
            <person name="Menck C.F."/>
            <person name="Miyaki C.Y."/>
            <person name="Moon D.H."/>
            <person name="Moreira L.M."/>
            <person name="Novo M.T."/>
            <person name="Okura V.K."/>
            <person name="Oliveira M.C."/>
            <person name="Oliveira V.R."/>
            <person name="Pereira H.A."/>
            <person name="Rossi A."/>
            <person name="Sena J.A."/>
            <person name="Silva C."/>
            <person name="de Souza R.F."/>
            <person name="Spinola L.A."/>
            <person name="Takita M.A."/>
            <person name="Tamura R.E."/>
            <person name="Teixeira E.C."/>
            <person name="Tezza R.I."/>
            <person name="Trindade dos Santos M."/>
            <person name="Truffi D."/>
            <person name="Tsai S.M."/>
            <person name="White F.F."/>
            <person name="Setubal J.C."/>
            <person name="Kitajima J.P."/>
        </authorList>
    </citation>
    <scope>NUCLEOTIDE SEQUENCE [LARGE SCALE GENOMIC DNA]</scope>
    <source>
        <strain evidence="1 2">306</strain>
    </source>
</reference>
<sequence>MANDAMTRRRFRNRGRHFRHGPVYAGRRVREQSIRSSRGHGWDVAVCCCFLGTVLAIALWPQVTRERDAAIGVVSLPVLAPLLHRRLHSADAAVITPNAVMNVKTA</sequence>